<organism evidence="3 4">
    <name type="scientific">Candidatus Aveggerthella stercoripullorum</name>
    <dbReference type="NCBI Taxonomy" id="2840688"/>
    <lineage>
        <taxon>Bacteria</taxon>
        <taxon>Bacillati</taxon>
        <taxon>Actinomycetota</taxon>
        <taxon>Coriobacteriia</taxon>
        <taxon>Eggerthellales</taxon>
        <taxon>Eggerthellaceae</taxon>
        <taxon>Eggerthellaceae incertae sedis</taxon>
        <taxon>Candidatus Aveggerthella</taxon>
    </lineage>
</organism>
<reference evidence="3" key="1">
    <citation type="submission" date="2020-10" db="EMBL/GenBank/DDBJ databases">
        <authorList>
            <person name="Gilroy R."/>
        </authorList>
    </citation>
    <scope>NUCLEOTIDE SEQUENCE</scope>
    <source>
        <strain evidence="3">ChiGjej1B1-2707</strain>
    </source>
</reference>
<name>A0A9D1A048_9ACTN</name>
<keyword evidence="2" id="KW-1133">Transmembrane helix</keyword>
<evidence type="ECO:0000313" key="3">
    <source>
        <dbReference type="EMBL" id="HIR01349.1"/>
    </source>
</evidence>
<sequence length="362" mass="39102">MVRLESITELQSDPMLQGAISLATYSNILPFDEVSGMSRNGAHGIGKEGYPEPFVSPFSHASRSSGSVAGRPRHAGVSVAPRVRKSTARGASQDGWARSSMLRSGEASALADSSRSGFSRPAATRRSSGAAQGWDYAEDEGAMPRYGGSPARSEKSGFAGFWRSRRKEKASREFDRRYASAPSDPSAGPRAALYKGQMGATHKKSSRMQSQGQSANGRVREFAVKRQRFSRSALVYGLIAAVACFALAFVVVYPAARDYYVMMRTTAQQQAEYEALTERQDYIQAEIDRLSTDEGIEDEASKEFGWVKEGDNAVYVNGLDPSDEDPVYADVLAGSVPAPATWYSGLLDPLFGVDPNNVGSSK</sequence>
<dbReference type="Pfam" id="PF04977">
    <property type="entry name" value="DivIC"/>
    <property type="match status" value="1"/>
</dbReference>
<dbReference type="EMBL" id="DVGB01000044">
    <property type="protein sequence ID" value="HIR01349.1"/>
    <property type="molecule type" value="Genomic_DNA"/>
</dbReference>
<feature type="transmembrane region" description="Helical" evidence="2">
    <location>
        <begin position="233"/>
        <end position="256"/>
    </location>
</feature>
<evidence type="ECO:0000256" key="1">
    <source>
        <dbReference type="SAM" id="MobiDB-lite"/>
    </source>
</evidence>
<evidence type="ECO:0000256" key="2">
    <source>
        <dbReference type="SAM" id="Phobius"/>
    </source>
</evidence>
<evidence type="ECO:0000313" key="4">
    <source>
        <dbReference type="Proteomes" id="UP000824261"/>
    </source>
</evidence>
<feature type="region of interest" description="Disordered" evidence="1">
    <location>
        <begin position="56"/>
        <end position="136"/>
    </location>
</feature>
<dbReference type="AlphaFoldDB" id="A0A9D1A048"/>
<accession>A0A9D1A048</accession>
<feature type="region of interest" description="Disordered" evidence="1">
    <location>
        <begin position="141"/>
        <end position="160"/>
    </location>
</feature>
<protein>
    <submittedName>
        <fullName evidence="3">Septum formation initiator family protein</fullName>
    </submittedName>
</protein>
<dbReference type="InterPro" id="IPR007060">
    <property type="entry name" value="FtsL/DivIC"/>
</dbReference>
<dbReference type="Proteomes" id="UP000824261">
    <property type="component" value="Unassembled WGS sequence"/>
</dbReference>
<keyword evidence="2" id="KW-0812">Transmembrane</keyword>
<gene>
    <name evidence="3" type="ORF">IAA69_03710</name>
</gene>
<keyword evidence="2" id="KW-0472">Membrane</keyword>
<reference evidence="3" key="2">
    <citation type="journal article" date="2021" name="PeerJ">
        <title>Extensive microbial diversity within the chicken gut microbiome revealed by metagenomics and culture.</title>
        <authorList>
            <person name="Gilroy R."/>
            <person name="Ravi A."/>
            <person name="Getino M."/>
            <person name="Pursley I."/>
            <person name="Horton D.L."/>
            <person name="Alikhan N.F."/>
            <person name="Baker D."/>
            <person name="Gharbi K."/>
            <person name="Hall N."/>
            <person name="Watson M."/>
            <person name="Adriaenssens E.M."/>
            <person name="Foster-Nyarko E."/>
            <person name="Jarju S."/>
            <person name="Secka A."/>
            <person name="Antonio M."/>
            <person name="Oren A."/>
            <person name="Chaudhuri R.R."/>
            <person name="La Ragione R."/>
            <person name="Hildebrand F."/>
            <person name="Pallen M.J."/>
        </authorList>
    </citation>
    <scope>NUCLEOTIDE SEQUENCE</scope>
    <source>
        <strain evidence="3">ChiGjej1B1-2707</strain>
    </source>
</reference>
<comment type="caution">
    <text evidence="3">The sequence shown here is derived from an EMBL/GenBank/DDBJ whole genome shotgun (WGS) entry which is preliminary data.</text>
</comment>
<proteinExistence type="predicted"/>